<reference evidence="1" key="1">
    <citation type="submission" date="2014-12" db="EMBL/GenBank/DDBJ databases">
        <title>Insight into the proteome of Arion vulgaris.</title>
        <authorList>
            <person name="Aradska J."/>
            <person name="Bulat T."/>
            <person name="Smidak R."/>
            <person name="Sarate P."/>
            <person name="Gangsoo J."/>
            <person name="Sialana F."/>
            <person name="Bilban M."/>
            <person name="Lubec G."/>
        </authorList>
    </citation>
    <scope>NUCLEOTIDE SEQUENCE</scope>
    <source>
        <tissue evidence="1">Skin</tissue>
    </source>
</reference>
<dbReference type="PANTHER" id="PTHR19328:SF75">
    <property type="entry name" value="ALDOSE SUGAR DEHYDROGENASE YLII"/>
    <property type="match status" value="1"/>
</dbReference>
<dbReference type="AlphaFoldDB" id="A0A0B6YVK6"/>
<proteinExistence type="predicted"/>
<protein>
    <submittedName>
        <fullName evidence="1">Uncharacterized protein</fullName>
    </submittedName>
</protein>
<evidence type="ECO:0000313" key="1">
    <source>
        <dbReference type="EMBL" id="CEK59450.1"/>
    </source>
</evidence>
<feature type="non-terminal residue" evidence="1">
    <location>
        <position position="66"/>
    </location>
</feature>
<dbReference type="InterPro" id="IPR011042">
    <property type="entry name" value="6-blade_b-propeller_TolB-like"/>
</dbReference>
<dbReference type="Gene3D" id="2.120.10.30">
    <property type="entry name" value="TolB, C-terminal domain"/>
    <property type="match status" value="1"/>
</dbReference>
<dbReference type="EMBL" id="HACG01012585">
    <property type="protein sequence ID" value="CEK59450.1"/>
    <property type="molecule type" value="Transcribed_RNA"/>
</dbReference>
<feature type="non-terminal residue" evidence="1">
    <location>
        <position position="1"/>
    </location>
</feature>
<organism evidence="1">
    <name type="scientific">Arion vulgaris</name>
    <dbReference type="NCBI Taxonomy" id="1028688"/>
    <lineage>
        <taxon>Eukaryota</taxon>
        <taxon>Metazoa</taxon>
        <taxon>Spiralia</taxon>
        <taxon>Lophotrochozoa</taxon>
        <taxon>Mollusca</taxon>
        <taxon>Gastropoda</taxon>
        <taxon>Heterobranchia</taxon>
        <taxon>Euthyneura</taxon>
        <taxon>Panpulmonata</taxon>
        <taxon>Eupulmonata</taxon>
        <taxon>Stylommatophora</taxon>
        <taxon>Helicina</taxon>
        <taxon>Arionoidea</taxon>
        <taxon>Arionidae</taxon>
        <taxon>Arion</taxon>
    </lineage>
</organism>
<dbReference type="PANTHER" id="PTHR19328">
    <property type="entry name" value="HEDGEHOG-INTERACTING PROTEIN"/>
    <property type="match status" value="1"/>
</dbReference>
<gene>
    <name evidence="1" type="primary">ORF36350</name>
</gene>
<accession>A0A0B6YVK6</accession>
<name>A0A0B6YVK6_9EUPU</name>
<sequence length="66" mass="7187">NYGWSFVEGTECRNVSGCAPLENEGLPIFTFPHSSKHSLVGGYVYRGKNFAEMAGAGYYVYGDVVS</sequence>